<evidence type="ECO:0000313" key="2">
    <source>
        <dbReference type="Proteomes" id="UP000030645"/>
    </source>
</evidence>
<accession>W9RVK8</accession>
<proteinExistence type="predicted"/>
<evidence type="ECO:0000313" key="1">
    <source>
        <dbReference type="EMBL" id="EXC12990.1"/>
    </source>
</evidence>
<organism evidence="1 2">
    <name type="scientific">Morus notabilis</name>
    <dbReference type="NCBI Taxonomy" id="981085"/>
    <lineage>
        <taxon>Eukaryota</taxon>
        <taxon>Viridiplantae</taxon>
        <taxon>Streptophyta</taxon>
        <taxon>Embryophyta</taxon>
        <taxon>Tracheophyta</taxon>
        <taxon>Spermatophyta</taxon>
        <taxon>Magnoliopsida</taxon>
        <taxon>eudicotyledons</taxon>
        <taxon>Gunneridae</taxon>
        <taxon>Pentapetalae</taxon>
        <taxon>rosids</taxon>
        <taxon>fabids</taxon>
        <taxon>Rosales</taxon>
        <taxon>Moraceae</taxon>
        <taxon>Moreae</taxon>
        <taxon>Morus</taxon>
    </lineage>
</organism>
<gene>
    <name evidence="1" type="ORF">L484_016921</name>
</gene>
<name>W9RVK8_9ROSA</name>
<dbReference type="AlphaFoldDB" id="W9RVK8"/>
<protein>
    <submittedName>
        <fullName evidence="1">Uncharacterized protein</fullName>
    </submittedName>
</protein>
<sequence length="53" mass="5942">MGDESLLLRLIESVGVWDTWQKGIGWDEGDKGSKCLERLILGALEEQTRPPTN</sequence>
<dbReference type="Proteomes" id="UP000030645">
    <property type="component" value="Unassembled WGS sequence"/>
</dbReference>
<reference evidence="2" key="1">
    <citation type="submission" date="2013-01" db="EMBL/GenBank/DDBJ databases">
        <title>Draft Genome Sequence of a Mulberry Tree, Morus notabilis C.K. Schneid.</title>
        <authorList>
            <person name="He N."/>
            <person name="Zhao S."/>
        </authorList>
    </citation>
    <scope>NUCLEOTIDE SEQUENCE</scope>
</reference>
<dbReference type="EMBL" id="KE345730">
    <property type="protein sequence ID" value="EXC12990.1"/>
    <property type="molecule type" value="Genomic_DNA"/>
</dbReference>
<keyword evidence="2" id="KW-1185">Reference proteome</keyword>